<evidence type="ECO:0000256" key="4">
    <source>
        <dbReference type="ARBA" id="ARBA00022448"/>
    </source>
</evidence>
<accession>A0A485NIT5</accession>
<proteinExistence type="inferred from homology"/>
<dbReference type="GO" id="GO:0003676">
    <property type="term" value="F:nucleic acid binding"/>
    <property type="evidence" value="ECO:0007669"/>
    <property type="project" value="InterPro"/>
</dbReference>
<comment type="function">
    <text evidence="11">Protein-lysine methyltransferase that selectively catalyzes the trimethylation of EEF1A at 'Lys-79'.</text>
</comment>
<dbReference type="Pfam" id="PF10237">
    <property type="entry name" value="N6-adenineMlase"/>
    <property type="match status" value="1"/>
</dbReference>
<dbReference type="EMBL" id="CAAGRJ010016535">
    <property type="protein sequence ID" value="VFV32149.1"/>
    <property type="molecule type" value="Genomic_DNA"/>
</dbReference>
<dbReference type="GO" id="GO:0032259">
    <property type="term" value="P:methylation"/>
    <property type="evidence" value="ECO:0007669"/>
    <property type="project" value="UniProtKB-KW"/>
</dbReference>
<sequence>MFESSQNVLLKPTESWRETLLDSRVMELFFTVHRKIREDSDMAQDSLQCLAQLASLHGPIFPDEGSQVDYLAHFIEGLLNTINGIEIEDSEAVGISSIISNLITVFPRNVLTAIPNELFSSFVNCLTHLTCSFGRSAALEEVLDKDDMVYMEAYDKLLESWLTLVQDDKHFHKGFFTQHAVQVFNSYIQCHLAAPDGTRNLTANGVASREEEEISELQEDDRDQFSDQLASVGMLGRIAAEHCIPLLTSLLEERVTRLHGQLQRHQQQLLASPGSSTLDNKMLDDLYEDIHWLILVTGYLLADDTQGETPLIPPEIMEYSIKHSSEVDINTTLQILGSPGEKASSIPGYNRTDSVIRLLSAVLRVSEVESRAIRADLTHLLSPQMGKDIVWFLKRWAKTYLLVDEKLYDQISLPFSTAFGADTEGSQWIIGYLLQKVISNLSVWSSEQDLANDTVQLLVTLVERRERANLVIQCENWWNLAKQFASRSPPLNFLSSPVQRTLMKALVLGGFAHMDTETKQQYWTEVLQPLQQRFLRVINQENFQQMCQQEEVKQEITATLEALCGIAEATQIDNVAILFNFLMDFLTNCIGLMEVYKNTPETVNLIIEVFVEVAHKQICYLGESKAMNLYEACLTLLQVYSKNNLGRQRIDVTAEEEQYQDLLLIMELLTNLLSKEFIDFSDTDEVFRGHEPGQAANRSVSAADVVLYGVNLILPLMSQDLLKFPTLCNQYYKLITFICEIFPEKIPQLPEDLFKSLMYSLELGMTSYPLNEHHYHLSLGGEKNLPKMSSEVCQLCLEALTPLAEQCAKAQETDSPLFLATRHFLKLVFDMLVLQKHNTEMTTAAGEAFYTLVCLHQAEYSELVETLLSSQQDPVIYQRLADAFNKLTASSTPPTLDRKQKMAFLKSLEEFMANAGLERLEETAFRGLPEAPSGRRVCACADAARAGAGRPRPLSHLRVTAHAWLLSGRAWARRLQTIHEMSDSEDDDVPRLSSHALAALQEFYSEQKQQSDPGGDDKYNIGIIEENWQLSQFWYSQETALRLAEEAIAAAGECGRIACVSAPSVYQKLRELHREDFSIYIFEYDKRFAIYGEEFIFYDYNNPLDLPEKIAAHSFDIVIADPPYLSEECLRKTSETIKYLTQGKILLCTAQVESSLREPSLQIELRLILGN</sequence>
<comment type="catalytic activity">
    <reaction evidence="10">
        <text>L-lysyl-[protein] + 3 S-adenosyl-L-methionine = N(6),N(6),N(6)-trimethyl-L-lysyl-[protein] + 3 S-adenosyl-L-homocysteine + 3 H(+)</text>
        <dbReference type="Rhea" id="RHEA:54192"/>
        <dbReference type="Rhea" id="RHEA-COMP:9752"/>
        <dbReference type="Rhea" id="RHEA-COMP:13826"/>
        <dbReference type="ChEBI" id="CHEBI:15378"/>
        <dbReference type="ChEBI" id="CHEBI:29969"/>
        <dbReference type="ChEBI" id="CHEBI:57856"/>
        <dbReference type="ChEBI" id="CHEBI:59789"/>
        <dbReference type="ChEBI" id="CHEBI:61961"/>
    </reaction>
    <physiologicalReaction direction="left-to-right" evidence="10">
        <dbReference type="Rhea" id="RHEA:54193"/>
    </physiologicalReaction>
</comment>
<dbReference type="InterPro" id="IPR041370">
    <property type="entry name" value="Mlase_EEF1AKMT1/ZCCHC4"/>
</dbReference>
<evidence type="ECO:0000256" key="6">
    <source>
        <dbReference type="ARBA" id="ARBA00022603"/>
    </source>
</evidence>
<protein>
    <recommendedName>
        <fullName evidence="11">EEF1A lysine methyltransferase 1</fullName>
        <ecNumber evidence="11">2.1.1.-</ecNumber>
    </recommendedName>
    <alternativeName>
        <fullName evidence="11">N(6)-adenine-specific DNA methyltransferase 2</fullName>
    </alternativeName>
    <alternativeName>
        <fullName evidence="11">Protein-lysine N-methyltransferase N6AMT2</fullName>
    </alternativeName>
</protein>
<organism evidence="12 13">
    <name type="scientific">Lynx pardinus</name>
    <name type="common">Iberian lynx</name>
    <name type="synonym">Felis pardina</name>
    <dbReference type="NCBI Taxonomy" id="191816"/>
    <lineage>
        <taxon>Eukaryota</taxon>
        <taxon>Metazoa</taxon>
        <taxon>Chordata</taxon>
        <taxon>Craniata</taxon>
        <taxon>Vertebrata</taxon>
        <taxon>Euteleostomi</taxon>
        <taxon>Mammalia</taxon>
        <taxon>Eutheria</taxon>
        <taxon>Laurasiatheria</taxon>
        <taxon>Carnivora</taxon>
        <taxon>Feliformia</taxon>
        <taxon>Felidae</taxon>
        <taxon>Felinae</taxon>
        <taxon>Lynx</taxon>
    </lineage>
</organism>
<keyword evidence="13" id="KW-1185">Reference proteome</keyword>
<dbReference type="GO" id="GO:0016279">
    <property type="term" value="F:protein-lysine N-methyltransferase activity"/>
    <property type="evidence" value="ECO:0007669"/>
    <property type="project" value="UniProtKB-UniRule"/>
</dbReference>
<evidence type="ECO:0000256" key="1">
    <source>
        <dbReference type="ARBA" id="ARBA00004123"/>
    </source>
</evidence>
<comment type="similarity">
    <text evidence="3">Belongs to the exportin family.</text>
</comment>
<keyword evidence="5 11" id="KW-0963">Cytoplasm</keyword>
<evidence type="ECO:0000256" key="2">
    <source>
        <dbReference type="ARBA" id="ARBA00004496"/>
    </source>
</evidence>
<evidence type="ECO:0000313" key="12">
    <source>
        <dbReference type="EMBL" id="VFV32149.1"/>
    </source>
</evidence>
<dbReference type="GO" id="GO:0005643">
    <property type="term" value="C:nuclear pore"/>
    <property type="evidence" value="ECO:0007669"/>
    <property type="project" value="TreeGrafter"/>
</dbReference>
<evidence type="ECO:0000256" key="9">
    <source>
        <dbReference type="ARBA" id="ARBA00023242"/>
    </source>
</evidence>
<keyword evidence="9" id="KW-0539">Nucleus</keyword>
<keyword evidence="7 11" id="KW-0808">Transferase</keyword>
<dbReference type="Gene3D" id="1.25.10.10">
    <property type="entry name" value="Leucine-rich Repeat Variant"/>
    <property type="match status" value="1"/>
</dbReference>
<comment type="similarity">
    <text evidence="11">Belongs to the class I-like SAM-binding methyltransferase superfamily. EFM5 family.</text>
</comment>
<dbReference type="AlphaFoldDB" id="A0A485NIT5"/>
<dbReference type="InterPro" id="IPR011989">
    <property type="entry name" value="ARM-like"/>
</dbReference>
<dbReference type="SUPFAM" id="SSF48371">
    <property type="entry name" value="ARM repeat"/>
    <property type="match status" value="1"/>
</dbReference>
<evidence type="ECO:0000256" key="5">
    <source>
        <dbReference type="ARBA" id="ARBA00022490"/>
    </source>
</evidence>
<evidence type="ECO:0000256" key="8">
    <source>
        <dbReference type="ARBA" id="ARBA00022927"/>
    </source>
</evidence>
<gene>
    <name evidence="11" type="primary">EEF1AKMT1</name>
    <name evidence="11" type="synonym">N6AMT2</name>
    <name evidence="12" type="ORF">LYPA_23C007135</name>
</gene>
<dbReference type="PROSITE" id="PS00092">
    <property type="entry name" value="N6_MTASE"/>
    <property type="match status" value="1"/>
</dbReference>
<dbReference type="GO" id="GO:0006611">
    <property type="term" value="P:protein export from nucleus"/>
    <property type="evidence" value="ECO:0007669"/>
    <property type="project" value="TreeGrafter"/>
</dbReference>
<dbReference type="HAMAP" id="MF_03187">
    <property type="entry name" value="Methyltr_EFM5"/>
    <property type="match status" value="1"/>
</dbReference>
<dbReference type="InterPro" id="IPR044189">
    <property type="entry name" value="XPO4/7-like"/>
</dbReference>
<evidence type="ECO:0000313" key="13">
    <source>
        <dbReference type="Proteomes" id="UP000386466"/>
    </source>
</evidence>
<dbReference type="PANTHER" id="PTHR12596">
    <property type="entry name" value="EXPORTIN 4,7-RELATED"/>
    <property type="match status" value="1"/>
</dbReference>
<dbReference type="EC" id="2.1.1.-" evidence="11"/>
<dbReference type="GO" id="GO:0005737">
    <property type="term" value="C:cytoplasm"/>
    <property type="evidence" value="ECO:0007669"/>
    <property type="project" value="UniProtKB-SubCell"/>
</dbReference>
<dbReference type="PANTHER" id="PTHR12596:SF1">
    <property type="entry name" value="EXPORTIN-4"/>
    <property type="match status" value="1"/>
</dbReference>
<evidence type="ECO:0000256" key="10">
    <source>
        <dbReference type="ARBA" id="ARBA00049497"/>
    </source>
</evidence>
<dbReference type="InterPro" id="IPR016024">
    <property type="entry name" value="ARM-type_fold"/>
</dbReference>
<keyword evidence="6 11" id="KW-0489">Methyltransferase</keyword>
<name>A0A485NIT5_LYNPA</name>
<evidence type="ECO:0000256" key="3">
    <source>
        <dbReference type="ARBA" id="ARBA00009466"/>
    </source>
</evidence>
<dbReference type="InterPro" id="IPR019369">
    <property type="entry name" value="Efm5/EEF1AKMT1"/>
</dbReference>
<keyword evidence="8" id="KW-0653">Protein transport</keyword>
<dbReference type="GO" id="GO:0005049">
    <property type="term" value="F:nuclear export signal receptor activity"/>
    <property type="evidence" value="ECO:0007669"/>
    <property type="project" value="InterPro"/>
</dbReference>
<comment type="caution">
    <text evidence="11">Was originally thought to be an N(6)-adenine-specific DNA methyltransferase based on primary sequence and predicted secondary structure.</text>
</comment>
<keyword evidence="4" id="KW-0813">Transport</keyword>
<comment type="subcellular location">
    <subcellularLocation>
        <location evidence="2 11">Cytoplasm</location>
    </subcellularLocation>
    <subcellularLocation>
        <location evidence="1">Nucleus</location>
    </subcellularLocation>
</comment>
<reference evidence="12 13" key="1">
    <citation type="submission" date="2019-01" db="EMBL/GenBank/DDBJ databases">
        <authorList>
            <person name="Alioto T."/>
            <person name="Alioto T."/>
        </authorList>
    </citation>
    <scope>NUCLEOTIDE SEQUENCE [LARGE SCALE GENOMIC DNA]</scope>
</reference>
<dbReference type="FunFam" id="1.25.10.10:FF:000077">
    <property type="entry name" value="Exportin 4"/>
    <property type="match status" value="1"/>
</dbReference>
<dbReference type="InterPro" id="IPR002052">
    <property type="entry name" value="DNA_methylase_N6_adenine_CS"/>
</dbReference>
<dbReference type="Proteomes" id="UP000386466">
    <property type="component" value="Unassembled WGS sequence"/>
</dbReference>
<evidence type="ECO:0000256" key="7">
    <source>
        <dbReference type="ARBA" id="ARBA00022679"/>
    </source>
</evidence>
<evidence type="ECO:0000256" key="11">
    <source>
        <dbReference type="HAMAP-Rule" id="MF_03187"/>
    </source>
</evidence>